<dbReference type="InterPro" id="IPR000792">
    <property type="entry name" value="Tscrpt_reg_LuxR_C"/>
</dbReference>
<dbReference type="InterPro" id="IPR011006">
    <property type="entry name" value="CheY-like_superfamily"/>
</dbReference>
<evidence type="ECO:0000256" key="1">
    <source>
        <dbReference type="ARBA" id="ARBA00023015"/>
    </source>
</evidence>
<dbReference type="EMBL" id="JBEFLD010000010">
    <property type="protein sequence ID" value="MEQ6292376.1"/>
    <property type="molecule type" value="Genomic_DNA"/>
</dbReference>
<reference evidence="7" key="1">
    <citation type="submission" date="2024-06" db="EMBL/GenBank/DDBJ databases">
        <title>Genome sequence of Vogesella sp. MAHUQ-64.</title>
        <authorList>
            <person name="Huq M.A."/>
        </authorList>
    </citation>
    <scope>NUCLEOTIDE SEQUENCE</scope>
    <source>
        <strain evidence="7">MAHUQ-64</strain>
    </source>
</reference>
<evidence type="ECO:0000256" key="3">
    <source>
        <dbReference type="ARBA" id="ARBA00023163"/>
    </source>
</evidence>
<feature type="domain" description="Response regulatory" evidence="6">
    <location>
        <begin position="9"/>
        <end position="122"/>
    </location>
</feature>
<dbReference type="InterPro" id="IPR016032">
    <property type="entry name" value="Sig_transdc_resp-reg_C-effctor"/>
</dbReference>
<dbReference type="Pfam" id="PF00072">
    <property type="entry name" value="Response_reg"/>
    <property type="match status" value="1"/>
</dbReference>
<proteinExistence type="predicted"/>
<dbReference type="Gene3D" id="3.40.50.2300">
    <property type="match status" value="1"/>
</dbReference>
<keyword evidence="3" id="KW-0804">Transcription</keyword>
<dbReference type="InterPro" id="IPR036388">
    <property type="entry name" value="WH-like_DNA-bd_sf"/>
</dbReference>
<dbReference type="RefSeq" id="WP_349590555.1">
    <property type="nucleotide sequence ID" value="NZ_JBEFLD010000010.1"/>
</dbReference>
<gene>
    <name evidence="7" type="ORF">ABNW52_17330</name>
</gene>
<dbReference type="SMART" id="SM00421">
    <property type="entry name" value="HTH_LUXR"/>
    <property type="match status" value="1"/>
</dbReference>
<sequence>MNHDKQSPLIYLLDDDDAVRDALALLLRSVGLRSEGHADPLTFLAHHDRGAIGCVVLDIRMPGMSGLDVLERLAADSDLPVIMLTGHGNVDLCRRAFKSGAVEFLQKPVDDDLFLDTVQKAVRQHIGSRERQAATLAARQKLARLSGRELDVLQRIADGLSNKEIARELALSPRTVETYRANVFAKLEVDTLAQLIRHYLVLLADTSR</sequence>
<dbReference type="Proteomes" id="UP001433638">
    <property type="component" value="Unassembled WGS sequence"/>
</dbReference>
<dbReference type="SMART" id="SM00448">
    <property type="entry name" value="REC"/>
    <property type="match status" value="1"/>
</dbReference>
<evidence type="ECO:0000256" key="4">
    <source>
        <dbReference type="PROSITE-ProRule" id="PRU00169"/>
    </source>
</evidence>
<keyword evidence="4" id="KW-0597">Phosphoprotein</keyword>
<keyword evidence="8" id="KW-1185">Reference proteome</keyword>
<dbReference type="SUPFAM" id="SSF46894">
    <property type="entry name" value="C-terminal effector domain of the bipartite response regulators"/>
    <property type="match status" value="1"/>
</dbReference>
<evidence type="ECO:0000313" key="8">
    <source>
        <dbReference type="Proteomes" id="UP001433638"/>
    </source>
</evidence>
<feature type="domain" description="HTH luxR-type" evidence="5">
    <location>
        <begin position="138"/>
        <end position="203"/>
    </location>
</feature>
<dbReference type="PANTHER" id="PTHR44688">
    <property type="entry name" value="DNA-BINDING TRANSCRIPTIONAL ACTIVATOR DEVR_DOSR"/>
    <property type="match status" value="1"/>
</dbReference>
<dbReference type="PROSITE" id="PS50110">
    <property type="entry name" value="RESPONSE_REGULATORY"/>
    <property type="match status" value="1"/>
</dbReference>
<dbReference type="Gene3D" id="1.10.10.10">
    <property type="entry name" value="Winged helix-like DNA-binding domain superfamily/Winged helix DNA-binding domain"/>
    <property type="match status" value="1"/>
</dbReference>
<dbReference type="Pfam" id="PF00196">
    <property type="entry name" value="GerE"/>
    <property type="match status" value="1"/>
</dbReference>
<dbReference type="SUPFAM" id="SSF52172">
    <property type="entry name" value="CheY-like"/>
    <property type="match status" value="1"/>
</dbReference>
<dbReference type="PRINTS" id="PR00038">
    <property type="entry name" value="HTHLUXR"/>
</dbReference>
<keyword evidence="1" id="KW-0805">Transcription regulation</keyword>
<organism evidence="7 8">
    <name type="scientific">Vogesella oryzagri</name>
    <dbReference type="NCBI Taxonomy" id="3160864"/>
    <lineage>
        <taxon>Bacteria</taxon>
        <taxon>Pseudomonadati</taxon>
        <taxon>Pseudomonadota</taxon>
        <taxon>Betaproteobacteria</taxon>
        <taxon>Neisseriales</taxon>
        <taxon>Chromobacteriaceae</taxon>
        <taxon>Vogesella</taxon>
    </lineage>
</organism>
<evidence type="ECO:0000259" key="5">
    <source>
        <dbReference type="PROSITE" id="PS50043"/>
    </source>
</evidence>
<keyword evidence="2" id="KW-0238">DNA-binding</keyword>
<name>A0ABV1M8J9_9NEIS</name>
<dbReference type="InterPro" id="IPR001789">
    <property type="entry name" value="Sig_transdc_resp-reg_receiver"/>
</dbReference>
<feature type="modified residue" description="4-aspartylphosphate" evidence="4">
    <location>
        <position position="58"/>
    </location>
</feature>
<dbReference type="PROSITE" id="PS00622">
    <property type="entry name" value="HTH_LUXR_1"/>
    <property type="match status" value="1"/>
</dbReference>
<evidence type="ECO:0000259" key="6">
    <source>
        <dbReference type="PROSITE" id="PS50110"/>
    </source>
</evidence>
<dbReference type="PROSITE" id="PS50043">
    <property type="entry name" value="HTH_LUXR_2"/>
    <property type="match status" value="1"/>
</dbReference>
<evidence type="ECO:0000256" key="2">
    <source>
        <dbReference type="ARBA" id="ARBA00023125"/>
    </source>
</evidence>
<dbReference type="PANTHER" id="PTHR44688:SF16">
    <property type="entry name" value="DNA-BINDING TRANSCRIPTIONAL ACTIVATOR DEVR_DOSR"/>
    <property type="match status" value="1"/>
</dbReference>
<dbReference type="CDD" id="cd06170">
    <property type="entry name" value="LuxR_C_like"/>
    <property type="match status" value="1"/>
</dbReference>
<evidence type="ECO:0000313" key="7">
    <source>
        <dbReference type="EMBL" id="MEQ6292376.1"/>
    </source>
</evidence>
<comment type="caution">
    <text evidence="7">The sequence shown here is derived from an EMBL/GenBank/DDBJ whole genome shotgun (WGS) entry which is preliminary data.</text>
</comment>
<accession>A0ABV1M8J9</accession>
<protein>
    <submittedName>
        <fullName evidence="7">Response regulator</fullName>
    </submittedName>
</protein>